<dbReference type="Proteomes" id="UP000233551">
    <property type="component" value="Unassembled WGS sequence"/>
</dbReference>
<dbReference type="EMBL" id="PGOL01002143">
    <property type="protein sequence ID" value="PKI50147.1"/>
    <property type="molecule type" value="Genomic_DNA"/>
</dbReference>
<evidence type="ECO:0000313" key="1">
    <source>
        <dbReference type="EMBL" id="PKI50147.1"/>
    </source>
</evidence>
<name>A0A2I0J1N4_PUNGR</name>
<keyword evidence="2" id="KW-1185">Reference proteome</keyword>
<organism evidence="1 2">
    <name type="scientific">Punica granatum</name>
    <name type="common">Pomegranate</name>
    <dbReference type="NCBI Taxonomy" id="22663"/>
    <lineage>
        <taxon>Eukaryota</taxon>
        <taxon>Viridiplantae</taxon>
        <taxon>Streptophyta</taxon>
        <taxon>Embryophyta</taxon>
        <taxon>Tracheophyta</taxon>
        <taxon>Spermatophyta</taxon>
        <taxon>Magnoliopsida</taxon>
        <taxon>eudicotyledons</taxon>
        <taxon>Gunneridae</taxon>
        <taxon>Pentapetalae</taxon>
        <taxon>rosids</taxon>
        <taxon>malvids</taxon>
        <taxon>Myrtales</taxon>
        <taxon>Lythraceae</taxon>
        <taxon>Punica</taxon>
    </lineage>
</organism>
<sequence>MYDQTANKCGALHAVFVKLIRKHVLFERQNTLTCARKPFSFGQPSIEELLERFLNKKNGLQQQFINGDADQPIMDAHSWERTQALAEVLTNTYSQLEEEKKNGKILRQLIEAARMANAAKSQVGWWEARIDKISEPQLEKFSTSMEQFYCELIKRMKR</sequence>
<reference evidence="1 2" key="1">
    <citation type="submission" date="2017-11" db="EMBL/GenBank/DDBJ databases">
        <title>De-novo sequencing of pomegranate (Punica granatum L.) genome.</title>
        <authorList>
            <person name="Akparov Z."/>
            <person name="Amiraslanov A."/>
            <person name="Hajiyeva S."/>
            <person name="Abbasov M."/>
            <person name="Kaur K."/>
            <person name="Hamwieh A."/>
            <person name="Solovyev V."/>
            <person name="Salamov A."/>
            <person name="Braich B."/>
            <person name="Kosarev P."/>
            <person name="Mahmoud A."/>
            <person name="Hajiyev E."/>
            <person name="Babayeva S."/>
            <person name="Izzatullayeva V."/>
            <person name="Mammadov A."/>
            <person name="Mammadov A."/>
            <person name="Sharifova S."/>
            <person name="Ojaghi J."/>
            <person name="Eynullazada K."/>
            <person name="Bayramov B."/>
            <person name="Abdulazimova A."/>
            <person name="Shahmuradov I."/>
        </authorList>
    </citation>
    <scope>NUCLEOTIDE SEQUENCE [LARGE SCALE GENOMIC DNA]</scope>
    <source>
        <strain evidence="2">cv. AG2017</strain>
        <tissue evidence="1">Leaf</tissue>
    </source>
</reference>
<protein>
    <submittedName>
        <fullName evidence="1">Uncharacterized protein</fullName>
    </submittedName>
</protein>
<evidence type="ECO:0000313" key="2">
    <source>
        <dbReference type="Proteomes" id="UP000233551"/>
    </source>
</evidence>
<accession>A0A2I0J1N4</accession>
<dbReference type="STRING" id="22663.A0A2I0J1N4"/>
<proteinExistence type="predicted"/>
<gene>
    <name evidence="1" type="ORF">CRG98_029471</name>
</gene>
<dbReference type="AlphaFoldDB" id="A0A2I0J1N4"/>
<comment type="caution">
    <text evidence="1">The sequence shown here is derived from an EMBL/GenBank/DDBJ whole genome shotgun (WGS) entry which is preliminary data.</text>
</comment>